<dbReference type="PROSITE" id="PS50949">
    <property type="entry name" value="HTH_GNTR"/>
    <property type="match status" value="1"/>
</dbReference>
<evidence type="ECO:0000256" key="2">
    <source>
        <dbReference type="ARBA" id="ARBA00023125"/>
    </source>
</evidence>
<dbReference type="InterPro" id="IPR050679">
    <property type="entry name" value="Bact_HTH_transcr_reg"/>
</dbReference>
<dbReference type="SUPFAM" id="SSF46785">
    <property type="entry name" value="Winged helix' DNA-binding domain"/>
    <property type="match status" value="1"/>
</dbReference>
<dbReference type="PANTHER" id="PTHR44846:SF1">
    <property type="entry name" value="MANNOSYL-D-GLYCERATE TRANSPORT_METABOLISM SYSTEM REPRESSOR MNGR-RELATED"/>
    <property type="match status" value="1"/>
</dbReference>
<dbReference type="PANTHER" id="PTHR44846">
    <property type="entry name" value="MANNOSYL-D-GLYCERATE TRANSPORT/METABOLISM SYSTEM REPRESSOR MNGR-RELATED"/>
    <property type="match status" value="1"/>
</dbReference>
<dbReference type="EMBL" id="JAVRER010000009">
    <property type="protein sequence ID" value="MDT0415438.1"/>
    <property type="molecule type" value="Genomic_DNA"/>
</dbReference>
<evidence type="ECO:0000313" key="7">
    <source>
        <dbReference type="Proteomes" id="UP001183607"/>
    </source>
</evidence>
<dbReference type="InterPro" id="IPR036390">
    <property type="entry name" value="WH_DNA-bd_sf"/>
</dbReference>
<evidence type="ECO:0000256" key="4">
    <source>
        <dbReference type="SAM" id="MobiDB-lite"/>
    </source>
</evidence>
<evidence type="ECO:0000256" key="1">
    <source>
        <dbReference type="ARBA" id="ARBA00023015"/>
    </source>
</evidence>
<comment type="caution">
    <text evidence="6">The sequence shown here is derived from an EMBL/GenBank/DDBJ whole genome shotgun (WGS) entry which is preliminary data.</text>
</comment>
<dbReference type="GO" id="GO:0003677">
    <property type="term" value="F:DNA binding"/>
    <property type="evidence" value="ECO:0007669"/>
    <property type="project" value="UniProtKB-KW"/>
</dbReference>
<dbReference type="SMART" id="SM00866">
    <property type="entry name" value="UTRA"/>
    <property type="match status" value="1"/>
</dbReference>
<dbReference type="SUPFAM" id="SSF64288">
    <property type="entry name" value="Chorismate lyase-like"/>
    <property type="match status" value="1"/>
</dbReference>
<proteinExistence type="predicted"/>
<evidence type="ECO:0000313" key="6">
    <source>
        <dbReference type="EMBL" id="MDT0415438.1"/>
    </source>
</evidence>
<organism evidence="6 7">
    <name type="scientific">Streptomyces evansiae</name>
    <dbReference type="NCBI Taxonomy" id="3075535"/>
    <lineage>
        <taxon>Bacteria</taxon>
        <taxon>Bacillati</taxon>
        <taxon>Actinomycetota</taxon>
        <taxon>Actinomycetes</taxon>
        <taxon>Kitasatosporales</taxon>
        <taxon>Streptomycetaceae</taxon>
        <taxon>Streptomyces</taxon>
    </lineage>
</organism>
<dbReference type="InterPro" id="IPR028978">
    <property type="entry name" value="Chorismate_lyase_/UTRA_dom_sf"/>
</dbReference>
<keyword evidence="3" id="KW-0804">Transcription</keyword>
<dbReference type="PRINTS" id="PR00035">
    <property type="entry name" value="HTHGNTR"/>
</dbReference>
<dbReference type="AlphaFoldDB" id="A0ABD5E435"/>
<feature type="domain" description="HTH gntR-type" evidence="5">
    <location>
        <begin position="2"/>
        <end position="72"/>
    </location>
</feature>
<dbReference type="Gene3D" id="1.10.10.10">
    <property type="entry name" value="Winged helix-like DNA-binding domain superfamily/Winged helix DNA-binding domain"/>
    <property type="match status" value="1"/>
</dbReference>
<dbReference type="Proteomes" id="UP001183607">
    <property type="component" value="Unassembled WGS sequence"/>
</dbReference>
<protein>
    <submittedName>
        <fullName evidence="6">GntR family transcriptional regulator</fullName>
    </submittedName>
</protein>
<dbReference type="SMART" id="SM00345">
    <property type="entry name" value="HTH_GNTR"/>
    <property type="match status" value="1"/>
</dbReference>
<keyword evidence="1" id="KW-0805">Transcription regulation</keyword>
<evidence type="ECO:0000259" key="5">
    <source>
        <dbReference type="PROSITE" id="PS50949"/>
    </source>
</evidence>
<dbReference type="InterPro" id="IPR036388">
    <property type="entry name" value="WH-like_DNA-bd_sf"/>
</dbReference>
<feature type="region of interest" description="Disordered" evidence="4">
    <location>
        <begin position="233"/>
        <end position="262"/>
    </location>
</feature>
<dbReference type="Pfam" id="PF07702">
    <property type="entry name" value="UTRA"/>
    <property type="match status" value="1"/>
</dbReference>
<dbReference type="CDD" id="cd07377">
    <property type="entry name" value="WHTH_GntR"/>
    <property type="match status" value="1"/>
</dbReference>
<reference evidence="7" key="1">
    <citation type="submission" date="2023-07" db="EMBL/GenBank/DDBJ databases">
        <title>30 novel species of actinomycetes from the DSMZ collection.</title>
        <authorList>
            <person name="Nouioui I."/>
        </authorList>
    </citation>
    <scope>NUCLEOTIDE SEQUENCE [LARGE SCALE GENOMIC DNA]</scope>
    <source>
        <strain evidence="7">DSM 41982</strain>
    </source>
</reference>
<dbReference type="RefSeq" id="WP_093852702.1">
    <property type="nucleotide sequence ID" value="NZ_JAVRER010000009.1"/>
</dbReference>
<accession>A0ABD5E435</accession>
<keyword evidence="2" id="KW-0238">DNA-binding</keyword>
<gene>
    <name evidence="6" type="ORF">RM574_08035</name>
</gene>
<dbReference type="Gene3D" id="3.40.1410.10">
    <property type="entry name" value="Chorismate lyase-like"/>
    <property type="match status" value="1"/>
</dbReference>
<name>A0ABD5E435_9ACTN</name>
<sequence length="262" mass="28319">MAGAAAPKRERVRQHILSLVRGRAAGEAIPSERELSARLGVSRPTLRAAADELVASGLLRREHGRGMFVAAPAKTMRELVPNGRGLAMPLTRGTVSGQVLGCSVGRAEGTPGRRLGAAPQDLLVHVTRLWRAEGRPLSLEHLYVPRELVPDLPTHTPQAGLHAHLEDSHRSEGYEAVQSTEPVLVDETEAAVLEVPVLSPALLIERVTTDEQGRPVEYVRSVYRGDRYRVVSRLSPPRPRRAPADPVPPTPHAMAGPESVVS</sequence>
<evidence type="ECO:0000256" key="3">
    <source>
        <dbReference type="ARBA" id="ARBA00023163"/>
    </source>
</evidence>
<dbReference type="InterPro" id="IPR011663">
    <property type="entry name" value="UTRA"/>
</dbReference>
<dbReference type="Pfam" id="PF00392">
    <property type="entry name" value="GntR"/>
    <property type="match status" value="1"/>
</dbReference>
<dbReference type="InterPro" id="IPR000524">
    <property type="entry name" value="Tscrpt_reg_HTH_GntR"/>
</dbReference>